<accession>A0A0A9EAQ2</accession>
<proteinExistence type="predicted"/>
<dbReference type="EMBL" id="GBRH01200046">
    <property type="protein sequence ID" value="JAD97849.1"/>
    <property type="molecule type" value="Transcribed_RNA"/>
</dbReference>
<sequence>MPIMLLLTLTLSKFLVALQINMNSVASKVH</sequence>
<reference evidence="1" key="1">
    <citation type="submission" date="2014-09" db="EMBL/GenBank/DDBJ databases">
        <authorList>
            <person name="Magalhaes I.L.F."/>
            <person name="Oliveira U."/>
            <person name="Santos F.R."/>
            <person name="Vidigal T.H.D.A."/>
            <person name="Brescovit A.D."/>
            <person name="Santos A.J."/>
        </authorList>
    </citation>
    <scope>NUCLEOTIDE SEQUENCE</scope>
    <source>
        <tissue evidence="1">Shoot tissue taken approximately 20 cm above the soil surface</tissue>
    </source>
</reference>
<name>A0A0A9EAQ2_ARUDO</name>
<organism evidence="1">
    <name type="scientific">Arundo donax</name>
    <name type="common">Giant reed</name>
    <name type="synonym">Donax arundinaceus</name>
    <dbReference type="NCBI Taxonomy" id="35708"/>
    <lineage>
        <taxon>Eukaryota</taxon>
        <taxon>Viridiplantae</taxon>
        <taxon>Streptophyta</taxon>
        <taxon>Embryophyta</taxon>
        <taxon>Tracheophyta</taxon>
        <taxon>Spermatophyta</taxon>
        <taxon>Magnoliopsida</taxon>
        <taxon>Liliopsida</taxon>
        <taxon>Poales</taxon>
        <taxon>Poaceae</taxon>
        <taxon>PACMAD clade</taxon>
        <taxon>Arundinoideae</taxon>
        <taxon>Arundineae</taxon>
        <taxon>Arundo</taxon>
    </lineage>
</organism>
<reference evidence="1" key="2">
    <citation type="journal article" date="2015" name="Data Brief">
        <title>Shoot transcriptome of the giant reed, Arundo donax.</title>
        <authorList>
            <person name="Barrero R.A."/>
            <person name="Guerrero F.D."/>
            <person name="Moolhuijzen P."/>
            <person name="Goolsby J.A."/>
            <person name="Tidwell J."/>
            <person name="Bellgard S.E."/>
            <person name="Bellgard M.I."/>
        </authorList>
    </citation>
    <scope>NUCLEOTIDE SEQUENCE</scope>
    <source>
        <tissue evidence="1">Shoot tissue taken approximately 20 cm above the soil surface</tissue>
    </source>
</reference>
<evidence type="ECO:0000313" key="1">
    <source>
        <dbReference type="EMBL" id="JAD97849.1"/>
    </source>
</evidence>
<protein>
    <submittedName>
        <fullName evidence="1">Uncharacterized protein</fullName>
    </submittedName>
</protein>
<dbReference type="AlphaFoldDB" id="A0A0A9EAQ2"/>